<dbReference type="PANTHER" id="PTHR35749:SF1">
    <property type="entry name" value="OSJNBA0084A10.10 PROTEIN"/>
    <property type="match status" value="1"/>
</dbReference>
<proteinExistence type="predicted"/>
<evidence type="ECO:0000313" key="3">
    <source>
        <dbReference type="Proteomes" id="UP001279734"/>
    </source>
</evidence>
<dbReference type="EMBL" id="BSYO01000037">
    <property type="protein sequence ID" value="GMH29748.1"/>
    <property type="molecule type" value="Genomic_DNA"/>
</dbReference>
<gene>
    <name evidence="2" type="ORF">Nepgr_031591</name>
</gene>
<keyword evidence="1" id="KW-0175">Coiled coil</keyword>
<organism evidence="2 3">
    <name type="scientific">Nepenthes gracilis</name>
    <name type="common">Slender pitcher plant</name>
    <dbReference type="NCBI Taxonomy" id="150966"/>
    <lineage>
        <taxon>Eukaryota</taxon>
        <taxon>Viridiplantae</taxon>
        <taxon>Streptophyta</taxon>
        <taxon>Embryophyta</taxon>
        <taxon>Tracheophyta</taxon>
        <taxon>Spermatophyta</taxon>
        <taxon>Magnoliopsida</taxon>
        <taxon>eudicotyledons</taxon>
        <taxon>Gunneridae</taxon>
        <taxon>Pentapetalae</taxon>
        <taxon>Caryophyllales</taxon>
        <taxon>Nepenthaceae</taxon>
        <taxon>Nepenthes</taxon>
    </lineage>
</organism>
<dbReference type="PANTHER" id="PTHR35749">
    <property type="entry name" value="OSJNBA0084A10.10 PROTEIN"/>
    <property type="match status" value="1"/>
</dbReference>
<keyword evidence="3" id="KW-1185">Reference proteome</keyword>
<sequence length="154" mass="18140">MNKLLEFGRKAMFYIRVLSGYEERRIRSYRLQLEQRLQSAQARKETIKKIPEQIILTEVRRMVEEMQNLNKSLEETEAAINKYFEPIDKEAEAIMNMQLEKDKARSEMMGAMYKQALFEKAEKQVAADLNKTKAEINQLNHDVSSATVHRSQIR</sequence>
<comment type="caution">
    <text evidence="2">The sequence shown here is derived from an EMBL/GenBank/DDBJ whole genome shotgun (WGS) entry which is preliminary data.</text>
</comment>
<feature type="coiled-coil region" evidence="1">
    <location>
        <begin position="30"/>
        <end position="142"/>
    </location>
</feature>
<dbReference type="AlphaFoldDB" id="A0AAD3TH08"/>
<name>A0AAD3TH08_NEPGR</name>
<dbReference type="Proteomes" id="UP001279734">
    <property type="component" value="Unassembled WGS sequence"/>
</dbReference>
<evidence type="ECO:0000313" key="2">
    <source>
        <dbReference type="EMBL" id="GMH29748.1"/>
    </source>
</evidence>
<protein>
    <submittedName>
        <fullName evidence="2">Uncharacterized protein</fullName>
    </submittedName>
</protein>
<evidence type="ECO:0000256" key="1">
    <source>
        <dbReference type="SAM" id="Coils"/>
    </source>
</evidence>
<reference evidence="2" key="1">
    <citation type="submission" date="2023-05" db="EMBL/GenBank/DDBJ databases">
        <title>Nepenthes gracilis genome sequencing.</title>
        <authorList>
            <person name="Fukushima K."/>
        </authorList>
    </citation>
    <scope>NUCLEOTIDE SEQUENCE</scope>
    <source>
        <strain evidence="2">SING2019-196</strain>
    </source>
</reference>
<accession>A0AAD3TH08</accession>